<dbReference type="InterPro" id="IPR000620">
    <property type="entry name" value="EamA_dom"/>
</dbReference>
<evidence type="ECO:0000256" key="4">
    <source>
        <dbReference type="ARBA" id="ARBA00022989"/>
    </source>
</evidence>
<evidence type="ECO:0000313" key="9">
    <source>
        <dbReference type="Proteomes" id="UP000186851"/>
    </source>
</evidence>
<feature type="domain" description="EamA" evidence="7">
    <location>
        <begin position="162"/>
        <end position="305"/>
    </location>
</feature>
<accession>A0AAF0D266</accession>
<reference evidence="8" key="2">
    <citation type="journal article" date="2022" name="Nat. Microbiol.">
        <title>A closed Candidatus Odinarchaeum chromosome exposes Asgard archaeal viruses.</title>
        <authorList>
            <person name="Tamarit D."/>
            <person name="Caceres E.F."/>
            <person name="Krupovic M."/>
            <person name="Nijland R."/>
            <person name="Eme L."/>
            <person name="Robinson N.P."/>
            <person name="Ettema T.J.G."/>
        </authorList>
    </citation>
    <scope>NUCLEOTIDE SEQUENCE</scope>
    <source>
        <strain evidence="8">LCB_4</strain>
    </source>
</reference>
<feature type="transmembrane region" description="Helical" evidence="6">
    <location>
        <begin position="289"/>
        <end position="305"/>
    </location>
</feature>
<gene>
    <name evidence="8" type="ORF">OdinLCB4_007220</name>
</gene>
<sequence length="306" mass="33423">MRNSVESATHLTSSTVKGVAFTLISALAWGSSFPVIRWGVGFINPLVFLFFRFLTASLFTTPLIIKNIRAIRRLLGSRYIILIGVLNAIGYLLEFTGLAYTTASKASLLVNLNAVFVALFAAFILGERLNKRRLLALTIGLTGALTVILNGDLSIIFSGSLTGDILVLAAGLIWALYIVYSKKVVEVEDSNSSADFFNLTWVNLILSTVIFTPFALTFMIADSSFFTSIMTSEVFFSVAYLSLVCTVLAFLLYFKGLKYISASSVAVILLSEILFAVLISYIFLFEPVTLYLIIGGFLITLAVLLS</sequence>
<dbReference type="PANTHER" id="PTHR32322:SF18">
    <property type="entry name" value="S-ADENOSYLMETHIONINE_S-ADENOSYLHOMOCYSTEINE TRANSPORTER"/>
    <property type="match status" value="1"/>
</dbReference>
<feature type="transmembrane region" description="Helical" evidence="6">
    <location>
        <begin position="133"/>
        <end position="149"/>
    </location>
</feature>
<keyword evidence="2" id="KW-1003">Cell membrane</keyword>
<feature type="transmembrane region" description="Helical" evidence="6">
    <location>
        <begin position="155"/>
        <end position="180"/>
    </location>
</feature>
<feature type="transmembrane region" description="Helical" evidence="6">
    <location>
        <begin position="201"/>
        <end position="221"/>
    </location>
</feature>
<dbReference type="InterPro" id="IPR037185">
    <property type="entry name" value="EmrE-like"/>
</dbReference>
<evidence type="ECO:0000256" key="6">
    <source>
        <dbReference type="SAM" id="Phobius"/>
    </source>
</evidence>
<dbReference type="KEGG" id="oyw:OdinLCB4_007220"/>
<reference evidence="8" key="1">
    <citation type="journal article" date="2017" name="Nature">
        <title>Asgard archaea illuminate the origin of eukaryotic cellular complexity.</title>
        <authorList>
            <person name="Zaremba-Niedzwiedzka K."/>
            <person name="Caceres E.F."/>
            <person name="Saw J.H."/>
            <person name="Backstrom D."/>
            <person name="Juzokaite L."/>
            <person name="Vancaester E."/>
            <person name="Seitz K.W."/>
            <person name="Anantharaman K."/>
            <person name="Starnawski P."/>
            <person name="Kjeldsen K.U."/>
            <person name="Scott M.B."/>
            <person name="Nunoura T."/>
            <person name="Banfield J.F."/>
            <person name="Schramm A."/>
            <person name="Baker B.J."/>
            <person name="Spang A."/>
            <person name="Ettema T.J.G."/>
        </authorList>
    </citation>
    <scope>NUCLEOTIDE SEQUENCE</scope>
    <source>
        <strain evidence="8">LCB_4</strain>
    </source>
</reference>
<evidence type="ECO:0000256" key="3">
    <source>
        <dbReference type="ARBA" id="ARBA00022692"/>
    </source>
</evidence>
<dbReference type="EMBL" id="CP091871">
    <property type="protein sequence ID" value="WEU40250.1"/>
    <property type="molecule type" value="Genomic_DNA"/>
</dbReference>
<keyword evidence="3 6" id="KW-0812">Transmembrane</keyword>
<dbReference type="GO" id="GO:0005886">
    <property type="term" value="C:plasma membrane"/>
    <property type="evidence" value="ECO:0007669"/>
    <property type="project" value="UniProtKB-SubCell"/>
</dbReference>
<dbReference type="Pfam" id="PF00892">
    <property type="entry name" value="EamA"/>
    <property type="match status" value="2"/>
</dbReference>
<dbReference type="AlphaFoldDB" id="A0AAF0D266"/>
<dbReference type="SUPFAM" id="SSF103481">
    <property type="entry name" value="Multidrug resistance efflux transporter EmrE"/>
    <property type="match status" value="2"/>
</dbReference>
<evidence type="ECO:0000259" key="7">
    <source>
        <dbReference type="Pfam" id="PF00892"/>
    </source>
</evidence>
<feature type="transmembrane region" description="Helical" evidence="6">
    <location>
        <begin position="265"/>
        <end position="283"/>
    </location>
</feature>
<feature type="transmembrane region" description="Helical" evidence="6">
    <location>
        <begin position="77"/>
        <end position="100"/>
    </location>
</feature>
<keyword evidence="5 6" id="KW-0472">Membrane</keyword>
<feature type="domain" description="EamA" evidence="7">
    <location>
        <begin position="17"/>
        <end position="148"/>
    </location>
</feature>
<dbReference type="PANTHER" id="PTHR32322">
    <property type="entry name" value="INNER MEMBRANE TRANSPORTER"/>
    <property type="match status" value="1"/>
</dbReference>
<evidence type="ECO:0000256" key="5">
    <source>
        <dbReference type="ARBA" id="ARBA00023136"/>
    </source>
</evidence>
<dbReference type="InterPro" id="IPR050638">
    <property type="entry name" value="AA-Vitamin_Transporters"/>
</dbReference>
<evidence type="ECO:0000256" key="1">
    <source>
        <dbReference type="ARBA" id="ARBA00004651"/>
    </source>
</evidence>
<feature type="transmembrane region" description="Helical" evidence="6">
    <location>
        <begin position="46"/>
        <end position="65"/>
    </location>
</feature>
<organism evidence="8 9">
    <name type="scientific">Odinarchaeota yellowstonii (strain LCB_4)</name>
    <dbReference type="NCBI Taxonomy" id="1841599"/>
    <lineage>
        <taxon>Archaea</taxon>
        <taxon>Promethearchaeati</taxon>
        <taxon>Candidatus Odinarchaeota</taxon>
        <taxon>Candidatus Odinarchaeia</taxon>
        <taxon>Candidatus Odinarchaeales</taxon>
        <taxon>Candidatus Odinarchaeaceae</taxon>
        <taxon>Candidatus Odinarchaeum</taxon>
    </lineage>
</organism>
<dbReference type="Proteomes" id="UP000186851">
    <property type="component" value="Chromosome"/>
</dbReference>
<feature type="transmembrane region" description="Helical" evidence="6">
    <location>
        <begin position="233"/>
        <end position="253"/>
    </location>
</feature>
<evidence type="ECO:0000256" key="2">
    <source>
        <dbReference type="ARBA" id="ARBA00022475"/>
    </source>
</evidence>
<keyword evidence="4 6" id="KW-1133">Transmembrane helix</keyword>
<name>A0AAF0D266_ODILC</name>
<evidence type="ECO:0000313" key="8">
    <source>
        <dbReference type="EMBL" id="WEU40250.1"/>
    </source>
</evidence>
<proteinExistence type="predicted"/>
<protein>
    <submittedName>
        <fullName evidence="8">DMT family transporter</fullName>
    </submittedName>
</protein>
<comment type="subcellular location">
    <subcellularLocation>
        <location evidence="1">Cell membrane</location>
        <topology evidence="1">Multi-pass membrane protein</topology>
    </subcellularLocation>
</comment>
<feature type="transmembrane region" description="Helical" evidence="6">
    <location>
        <begin position="106"/>
        <end position="126"/>
    </location>
</feature>